<protein>
    <recommendedName>
        <fullName evidence="3 7">6,7-dimethyl-8-ribityllumazine synthase</fullName>
        <shortName evidence="7">DMRL synthase</shortName>
        <ecNumber evidence="3 7">2.5.1.78</ecNumber>
    </recommendedName>
</protein>
<dbReference type="InterPro" id="IPR002180">
    <property type="entry name" value="LS/RS"/>
</dbReference>
<evidence type="ECO:0000256" key="6">
    <source>
        <dbReference type="ARBA" id="ARBA00048785"/>
    </source>
</evidence>
<dbReference type="InterPro" id="IPR034964">
    <property type="entry name" value="LS"/>
</dbReference>
<dbReference type="GO" id="GO:0005758">
    <property type="term" value="C:mitochondrial intermembrane space"/>
    <property type="evidence" value="ECO:0007669"/>
    <property type="project" value="TreeGrafter"/>
</dbReference>
<keyword evidence="5 7" id="KW-0808">Transferase</keyword>
<reference evidence="8 9" key="1">
    <citation type="journal article" date="2014" name="BMC Genomics">
        <title>Adaptive genomic structural variation in the grape powdery mildew pathogen, Erysiphe necator.</title>
        <authorList>
            <person name="Jones L."/>
            <person name="Riaz S."/>
            <person name="Morales-Cruz A."/>
            <person name="Amrine K.C."/>
            <person name="McGuire B."/>
            <person name="Gubler W.D."/>
            <person name="Walker M.A."/>
            <person name="Cantu D."/>
        </authorList>
    </citation>
    <scope>NUCLEOTIDE SEQUENCE [LARGE SCALE GENOMIC DNA]</scope>
    <source>
        <strain evidence="9">c</strain>
    </source>
</reference>
<evidence type="ECO:0000256" key="1">
    <source>
        <dbReference type="ARBA" id="ARBA00004917"/>
    </source>
</evidence>
<name>A0A0B1PAL3_UNCNE</name>
<dbReference type="InterPro" id="IPR036467">
    <property type="entry name" value="LS/RS_sf"/>
</dbReference>
<gene>
    <name evidence="8" type="ORF">EV44_g6397</name>
</gene>
<dbReference type="EMBL" id="JNVN01001100">
    <property type="protein sequence ID" value="KHJ34011.1"/>
    <property type="molecule type" value="Genomic_DNA"/>
</dbReference>
<organism evidence="8 9">
    <name type="scientific">Uncinula necator</name>
    <name type="common">Grape powdery mildew</name>
    <dbReference type="NCBI Taxonomy" id="52586"/>
    <lineage>
        <taxon>Eukaryota</taxon>
        <taxon>Fungi</taxon>
        <taxon>Dikarya</taxon>
        <taxon>Ascomycota</taxon>
        <taxon>Pezizomycotina</taxon>
        <taxon>Leotiomycetes</taxon>
        <taxon>Erysiphales</taxon>
        <taxon>Erysiphaceae</taxon>
        <taxon>Erysiphe</taxon>
    </lineage>
</organism>
<dbReference type="PANTHER" id="PTHR21058:SF0">
    <property type="entry name" value="6,7-DIMETHYL-8-RIBITYLLUMAZINE SYNTHASE"/>
    <property type="match status" value="1"/>
</dbReference>
<evidence type="ECO:0000313" key="9">
    <source>
        <dbReference type="Proteomes" id="UP000030854"/>
    </source>
</evidence>
<dbReference type="HOGENOM" id="CLU_089358_2_2_1"/>
<dbReference type="Proteomes" id="UP000030854">
    <property type="component" value="Unassembled WGS sequence"/>
</dbReference>
<evidence type="ECO:0000313" key="8">
    <source>
        <dbReference type="EMBL" id="KHJ34011.1"/>
    </source>
</evidence>
<evidence type="ECO:0000256" key="4">
    <source>
        <dbReference type="ARBA" id="ARBA00022619"/>
    </source>
</evidence>
<dbReference type="STRING" id="52586.A0A0B1PAL3"/>
<dbReference type="NCBIfam" id="TIGR00114">
    <property type="entry name" value="lumazine-synth"/>
    <property type="match status" value="1"/>
</dbReference>
<dbReference type="GO" id="GO:0009349">
    <property type="term" value="C:riboflavin synthase complex"/>
    <property type="evidence" value="ECO:0007669"/>
    <property type="project" value="UniProtKB-UniRule"/>
</dbReference>
<dbReference type="HAMAP" id="MF_00178">
    <property type="entry name" value="Lumazine_synth"/>
    <property type="match status" value="1"/>
</dbReference>
<evidence type="ECO:0000256" key="2">
    <source>
        <dbReference type="ARBA" id="ARBA00007424"/>
    </source>
</evidence>
<comment type="function">
    <text evidence="7">Catalyzes the formation of 6,7-dimethyl-8-ribityllumazine by condensation of 5-amino-6-(D-ribitylamino)uracil with 3,4-dihydroxy-2-butanone 4-phosphate. This is the penultimate step in the biosynthesis of riboflavin.</text>
</comment>
<dbReference type="PANTHER" id="PTHR21058">
    <property type="entry name" value="6,7-DIMETHYL-8-RIBITYLLUMAZINE SYNTHASE DMRL SYNTHASE LUMAZINE SYNTHASE"/>
    <property type="match status" value="1"/>
</dbReference>
<comment type="caution">
    <text evidence="8">The sequence shown here is derived from an EMBL/GenBank/DDBJ whole genome shotgun (WGS) entry which is preliminary data.</text>
</comment>
<dbReference type="Gene3D" id="3.40.50.960">
    <property type="entry name" value="Lumazine/riboflavin synthase"/>
    <property type="match status" value="2"/>
</dbReference>
<dbReference type="GO" id="GO:0000906">
    <property type="term" value="F:6,7-dimethyl-8-ribityllumazine synthase activity"/>
    <property type="evidence" value="ECO:0007669"/>
    <property type="project" value="UniProtKB-EC"/>
</dbReference>
<dbReference type="OrthoDB" id="2965at2759"/>
<proteinExistence type="inferred from homology"/>
<keyword evidence="9" id="KW-1185">Reference proteome</keyword>
<accession>A0A0B1PAL3</accession>
<evidence type="ECO:0000256" key="7">
    <source>
        <dbReference type="RuleBase" id="RU003795"/>
    </source>
</evidence>
<dbReference type="GO" id="GO:0009231">
    <property type="term" value="P:riboflavin biosynthetic process"/>
    <property type="evidence" value="ECO:0007669"/>
    <property type="project" value="UniProtKB-UniPathway"/>
</dbReference>
<comment type="similarity">
    <text evidence="2 7">Belongs to the DMRL synthase family.</text>
</comment>
<dbReference type="OMA" id="CQGVTQG"/>
<comment type="catalytic activity">
    <reaction evidence="6 7">
        <text>(2S)-2-hydroxy-3-oxobutyl phosphate + 5-amino-6-(D-ribitylamino)uracil = 6,7-dimethyl-8-(1-D-ribityl)lumazine + phosphate + 2 H2O + H(+)</text>
        <dbReference type="Rhea" id="RHEA:26152"/>
        <dbReference type="ChEBI" id="CHEBI:15377"/>
        <dbReference type="ChEBI" id="CHEBI:15378"/>
        <dbReference type="ChEBI" id="CHEBI:15934"/>
        <dbReference type="ChEBI" id="CHEBI:43474"/>
        <dbReference type="ChEBI" id="CHEBI:58201"/>
        <dbReference type="ChEBI" id="CHEBI:58830"/>
        <dbReference type="EC" id="2.5.1.78"/>
    </reaction>
</comment>
<evidence type="ECO:0000256" key="5">
    <source>
        <dbReference type="ARBA" id="ARBA00022679"/>
    </source>
</evidence>
<dbReference type="Pfam" id="PF00885">
    <property type="entry name" value="DMRL_synthase"/>
    <property type="match status" value="1"/>
</dbReference>
<sequence>MTSQELDVPVSVKGPGVFPPLDGARLRIAIVHARWNTPIIGALVAGAKSSLLATGVYEQNIDIHSVPGSWELPIACSKICSSYPFPDALIAIGVLIKGETMHFEYIANSVSQGLMKVQLEKNVPIIFGLLTVLNQEQAEIRAGLKNGGHNHGEDWGKTAVELGIMGLK</sequence>
<dbReference type="CDD" id="cd09209">
    <property type="entry name" value="Lumazine_synthase-I"/>
    <property type="match status" value="1"/>
</dbReference>
<comment type="pathway">
    <text evidence="1 7">Cofactor biosynthesis; riboflavin biosynthesis; riboflavin from 2-hydroxy-3-oxobutyl phosphate and 5-amino-6-(D-ribitylamino)uracil: step 1/2.</text>
</comment>
<dbReference type="SUPFAM" id="SSF52121">
    <property type="entry name" value="Lumazine synthase"/>
    <property type="match status" value="1"/>
</dbReference>
<evidence type="ECO:0000256" key="3">
    <source>
        <dbReference type="ARBA" id="ARBA00012664"/>
    </source>
</evidence>
<keyword evidence="4 7" id="KW-0686">Riboflavin biosynthesis</keyword>
<dbReference type="UniPathway" id="UPA00275">
    <property type="reaction ID" value="UER00404"/>
</dbReference>
<dbReference type="EC" id="2.5.1.78" evidence="3 7"/>
<dbReference type="AlphaFoldDB" id="A0A0B1PAL3"/>